<accession>A0A183AB92</accession>
<dbReference type="EMBL" id="UZAN01041101">
    <property type="protein sequence ID" value="VDP71978.1"/>
    <property type="molecule type" value="Genomic_DNA"/>
</dbReference>
<dbReference type="WBParaSite" id="ECPE_0000423501-mRNA-1">
    <property type="protein sequence ID" value="ECPE_0000423501-mRNA-1"/>
    <property type="gene ID" value="ECPE_0000423501"/>
</dbReference>
<sequence>MFKENTMITDVNLSENQLTSKCAENLCDVLASSTQLERIDVHGNRFDDKAGTYFADLMAVFEEEEDWHVAARHNVVKFRTAYNWINAKELQYERQPKDGGRTKTLNDAEMDEDIIVNQDFRELQDSARVKLPNLVVRSGKTTTERTRALSPKFRLPNRSPREVLQIMGKITGIKLADMLKPYDTVGDKVVTRQVFNKVLPKVGIDLTEEQLKVLMLELDPNNEEEIAFNPFEIEERIERFELWCSIRKDGTQNQSALFLTAGGLDLYCMLRNSAFPEASAKLPNESSVDSMTC</sequence>
<dbReference type="Gene3D" id="1.10.238.10">
    <property type="entry name" value="EF-hand"/>
    <property type="match status" value="1"/>
</dbReference>
<dbReference type="OrthoDB" id="120976at2759"/>
<evidence type="ECO:0000313" key="1">
    <source>
        <dbReference type="EMBL" id="VDP71978.1"/>
    </source>
</evidence>
<evidence type="ECO:0000313" key="3">
    <source>
        <dbReference type="WBParaSite" id="ECPE_0000423501-mRNA-1"/>
    </source>
</evidence>
<dbReference type="AlphaFoldDB" id="A0A183AB92"/>
<name>A0A183AB92_9TREM</name>
<evidence type="ECO:0000313" key="2">
    <source>
        <dbReference type="Proteomes" id="UP000272942"/>
    </source>
</evidence>
<proteinExistence type="predicted"/>
<dbReference type="SUPFAM" id="SSF52047">
    <property type="entry name" value="RNI-like"/>
    <property type="match status" value="1"/>
</dbReference>
<protein>
    <submittedName>
        <fullName evidence="3">EF-hand domain-containing protein</fullName>
    </submittedName>
</protein>
<gene>
    <name evidence="1" type="ORF">ECPE_LOCUS4227</name>
</gene>
<dbReference type="SUPFAM" id="SSF47473">
    <property type="entry name" value="EF-hand"/>
    <property type="match status" value="1"/>
</dbReference>
<dbReference type="InterPro" id="IPR011992">
    <property type="entry name" value="EF-hand-dom_pair"/>
</dbReference>
<keyword evidence="2" id="KW-1185">Reference proteome</keyword>
<reference evidence="3" key="1">
    <citation type="submission" date="2016-06" db="UniProtKB">
        <authorList>
            <consortium name="WormBaseParasite"/>
        </authorList>
    </citation>
    <scope>IDENTIFICATION</scope>
</reference>
<organism evidence="3">
    <name type="scientific">Echinostoma caproni</name>
    <dbReference type="NCBI Taxonomy" id="27848"/>
    <lineage>
        <taxon>Eukaryota</taxon>
        <taxon>Metazoa</taxon>
        <taxon>Spiralia</taxon>
        <taxon>Lophotrochozoa</taxon>
        <taxon>Platyhelminthes</taxon>
        <taxon>Trematoda</taxon>
        <taxon>Digenea</taxon>
        <taxon>Plagiorchiida</taxon>
        <taxon>Echinostomata</taxon>
        <taxon>Echinostomatoidea</taxon>
        <taxon>Echinostomatidae</taxon>
        <taxon>Echinostoma</taxon>
    </lineage>
</organism>
<reference evidence="1 2" key="2">
    <citation type="submission" date="2018-11" db="EMBL/GenBank/DDBJ databases">
        <authorList>
            <consortium name="Pathogen Informatics"/>
        </authorList>
    </citation>
    <scope>NUCLEOTIDE SEQUENCE [LARGE SCALE GENOMIC DNA]</scope>
    <source>
        <strain evidence="1 2">Egypt</strain>
    </source>
</reference>
<dbReference type="Gene3D" id="3.80.10.10">
    <property type="entry name" value="Ribonuclease Inhibitor"/>
    <property type="match status" value="1"/>
</dbReference>
<dbReference type="Proteomes" id="UP000272942">
    <property type="component" value="Unassembled WGS sequence"/>
</dbReference>
<dbReference type="InterPro" id="IPR032675">
    <property type="entry name" value="LRR_dom_sf"/>
</dbReference>